<accession>A0A2A4DRQ5</accession>
<evidence type="ECO:0000259" key="3">
    <source>
        <dbReference type="Pfam" id="PF21537"/>
    </source>
</evidence>
<keyword evidence="1" id="KW-1133">Transmembrane helix</keyword>
<dbReference type="Pfam" id="PF21537">
    <property type="entry name" value="DUF1980_C"/>
    <property type="match status" value="1"/>
</dbReference>
<dbReference type="Proteomes" id="UP000253498">
    <property type="component" value="Unassembled WGS sequence"/>
</dbReference>
<feature type="transmembrane region" description="Helical" evidence="1">
    <location>
        <begin position="88"/>
        <end position="107"/>
    </location>
</feature>
<gene>
    <name evidence="4" type="ORF">EB03_01511</name>
    <name evidence="5" type="ORF">NCTC12204_02102</name>
</gene>
<dbReference type="PANTHER" id="PTHR40047">
    <property type="entry name" value="UPF0703 PROTEIN YCGQ"/>
    <property type="match status" value="1"/>
</dbReference>
<evidence type="ECO:0000313" key="5">
    <source>
        <dbReference type="EMBL" id="VTQ67230.1"/>
    </source>
</evidence>
<reference evidence="5 7" key="2">
    <citation type="submission" date="2019-05" db="EMBL/GenBank/DDBJ databases">
        <authorList>
            <consortium name="Pathogen Informatics"/>
        </authorList>
    </citation>
    <scope>NUCLEOTIDE SEQUENCE [LARGE SCALE GENOMIC DNA]</scope>
    <source>
        <strain evidence="5 7">NCTC12204</strain>
    </source>
</reference>
<evidence type="ECO:0000256" key="1">
    <source>
        <dbReference type="SAM" id="Phobius"/>
    </source>
</evidence>
<feature type="transmembrane region" description="Helical" evidence="1">
    <location>
        <begin position="33"/>
        <end position="54"/>
    </location>
</feature>
<dbReference type="Proteomes" id="UP000352698">
    <property type="component" value="Unassembled WGS sequence"/>
</dbReference>
<feature type="domain" description="DUF1980" evidence="2">
    <location>
        <begin position="2"/>
        <end position="120"/>
    </location>
</feature>
<dbReference type="InterPro" id="IPR048493">
    <property type="entry name" value="DUF1980_N"/>
</dbReference>
<organism evidence="4 6">
    <name type="scientific">Enterococcus hirae</name>
    <dbReference type="NCBI Taxonomy" id="1354"/>
    <lineage>
        <taxon>Bacteria</taxon>
        <taxon>Bacillati</taxon>
        <taxon>Bacillota</taxon>
        <taxon>Bacilli</taxon>
        <taxon>Lactobacillales</taxon>
        <taxon>Enterococcaceae</taxon>
        <taxon>Enterococcus</taxon>
    </lineage>
</organism>
<reference evidence="4 6" key="1">
    <citation type="submission" date="2015-06" db="EMBL/GenBank/DDBJ databases">
        <title>The Genome Sequence of Enterococcus hirae 88EA1.</title>
        <authorList>
            <consortium name="The Broad Institute Genomics Platform"/>
            <consortium name="The Broad Institute Genome Sequencing Center for Infectious Disease"/>
            <person name="Earl A.M."/>
            <person name="Van Tyne D."/>
            <person name="Lebreton F."/>
            <person name="Saavedra J.T."/>
            <person name="Gilmore M.S."/>
            <person name="Manson McGuire A."/>
            <person name="Clock S."/>
            <person name="Crupain M."/>
            <person name="Rangan U."/>
            <person name="Young S."/>
            <person name="Abouelleil A."/>
            <person name="Cao P."/>
            <person name="Chapman S.B."/>
            <person name="Griggs A."/>
            <person name="Priest M."/>
            <person name="Shea T."/>
            <person name="Wortman J."/>
            <person name="Nusbaum C."/>
            <person name="Birren B."/>
        </authorList>
    </citation>
    <scope>NUCLEOTIDE SEQUENCE [LARGE SCALE GENOMIC DNA]</scope>
    <source>
        <strain evidence="4 6">88EA1</strain>
    </source>
</reference>
<evidence type="ECO:0000313" key="4">
    <source>
        <dbReference type="EMBL" id="RBT68383.1"/>
    </source>
</evidence>
<dbReference type="Pfam" id="PF09323">
    <property type="entry name" value="DUF1980"/>
    <property type="match status" value="1"/>
</dbReference>
<keyword evidence="1" id="KW-0472">Membrane</keyword>
<comment type="caution">
    <text evidence="4">The sequence shown here is derived from an EMBL/GenBank/DDBJ whole genome shotgun (WGS) entry which is preliminary data.</text>
</comment>
<dbReference type="PANTHER" id="PTHR40047:SF1">
    <property type="entry name" value="UPF0703 PROTEIN YCGQ"/>
    <property type="match status" value="1"/>
</dbReference>
<name>A0A2A4DRQ5_ENTHR</name>
<sequence>MIRFLILSGYFELMMYLQVSGKLDQYINVHYRYLAILSMILSALLALVQLYIWVKSDSVKGKKQVDEEVHHHHDHDHDHGLTKPSQRVIAYVLLALPVIVGTLFPTVSLDTTIVEAKGFNFPISKESVGDPEMQTQYLKPDTSIYFNKSDYLDQMKKLKEKYDDKQLIKITDENYLEVMELIYNYPSEFIGKKISYEGFVYKTPDGEKEDNFLFRFGIIHCVADSGVFGLLTHMPEGTNVKNDEWYKVEGTIQSDYYEPFKRDIPVVEVNTLTKIEAPKNQYVYRSF</sequence>
<evidence type="ECO:0000259" key="2">
    <source>
        <dbReference type="Pfam" id="PF09323"/>
    </source>
</evidence>
<dbReference type="RefSeq" id="WP_010718682.1">
    <property type="nucleotide sequence ID" value="NZ_AP027299.1"/>
</dbReference>
<dbReference type="EMBL" id="CABEEP010000001">
    <property type="protein sequence ID" value="VTQ67230.1"/>
    <property type="molecule type" value="Genomic_DNA"/>
</dbReference>
<dbReference type="EMBL" id="LESJ01000005">
    <property type="protein sequence ID" value="RBT68383.1"/>
    <property type="molecule type" value="Genomic_DNA"/>
</dbReference>
<dbReference type="AlphaFoldDB" id="A0A2A4DRQ5"/>
<proteinExistence type="predicted"/>
<feature type="domain" description="DUF1980" evidence="3">
    <location>
        <begin position="145"/>
        <end position="285"/>
    </location>
</feature>
<dbReference type="InterPro" id="IPR048447">
    <property type="entry name" value="DUF1980_C"/>
</dbReference>
<dbReference type="InterPro" id="IPR052955">
    <property type="entry name" value="UPF0703_membrane_permease"/>
</dbReference>
<dbReference type="InterPro" id="IPR015402">
    <property type="entry name" value="DUF1980"/>
</dbReference>
<dbReference type="NCBIfam" id="TIGR03943">
    <property type="entry name" value="TIGR03943 family putative permease subunit"/>
    <property type="match status" value="1"/>
</dbReference>
<protein>
    <submittedName>
        <fullName evidence="5">ABC transporter, substrate-binding protein</fullName>
    </submittedName>
    <submittedName>
        <fullName evidence="4">TIGR03943 family protein</fullName>
    </submittedName>
</protein>
<evidence type="ECO:0000313" key="6">
    <source>
        <dbReference type="Proteomes" id="UP000253498"/>
    </source>
</evidence>
<evidence type="ECO:0000313" key="7">
    <source>
        <dbReference type="Proteomes" id="UP000352698"/>
    </source>
</evidence>
<keyword evidence="1" id="KW-0812">Transmembrane</keyword>